<dbReference type="InterPro" id="IPR002197">
    <property type="entry name" value="HTH_Fis"/>
</dbReference>
<keyword evidence="1" id="KW-0547">Nucleotide-binding</keyword>
<dbReference type="SUPFAM" id="SSF52172">
    <property type="entry name" value="CheY-like"/>
    <property type="match status" value="1"/>
</dbReference>
<feature type="region of interest" description="Disordered" evidence="8">
    <location>
        <begin position="1"/>
        <end position="40"/>
    </location>
</feature>
<dbReference type="Gene3D" id="3.40.50.2300">
    <property type="match status" value="1"/>
</dbReference>
<dbReference type="PANTHER" id="PTHR32071:SF117">
    <property type="entry name" value="PTS-DEPENDENT DIHYDROXYACETONE KINASE OPERON REGULATORY PROTEIN-RELATED"/>
    <property type="match status" value="1"/>
</dbReference>
<gene>
    <name evidence="11" type="ORF">STA1M1_20500</name>
</gene>
<evidence type="ECO:0000256" key="2">
    <source>
        <dbReference type="ARBA" id="ARBA00022840"/>
    </source>
</evidence>
<reference evidence="11" key="1">
    <citation type="journal article" date="2023" name="Int. J. Syst. Evol. Microbiol.">
        <title>Sinisalibacter aestuarii sp. nov., isolated from estuarine sediment of the Arakawa River.</title>
        <authorList>
            <person name="Arafat S.T."/>
            <person name="Hirano S."/>
            <person name="Sato A."/>
            <person name="Takeuchi K."/>
            <person name="Yasuda T."/>
            <person name="Terahara T."/>
            <person name="Hamada M."/>
            <person name="Kobayashi T."/>
        </authorList>
    </citation>
    <scope>NUCLEOTIDE SEQUENCE</scope>
    <source>
        <strain evidence="11">B-399</strain>
    </source>
</reference>
<dbReference type="InterPro" id="IPR011006">
    <property type="entry name" value="CheY-like_superfamily"/>
</dbReference>
<evidence type="ECO:0000313" key="12">
    <source>
        <dbReference type="Proteomes" id="UP001144205"/>
    </source>
</evidence>
<organism evidence="11 12">
    <name type="scientific">Sinisalibacter aestuarii</name>
    <dbReference type="NCBI Taxonomy" id="2949426"/>
    <lineage>
        <taxon>Bacteria</taxon>
        <taxon>Pseudomonadati</taxon>
        <taxon>Pseudomonadota</taxon>
        <taxon>Alphaproteobacteria</taxon>
        <taxon>Rhodobacterales</taxon>
        <taxon>Roseobacteraceae</taxon>
        <taxon>Sinisalibacter</taxon>
    </lineage>
</organism>
<dbReference type="Pfam" id="PF14532">
    <property type="entry name" value="Sigma54_activ_2"/>
    <property type="match status" value="1"/>
</dbReference>
<dbReference type="Gene3D" id="3.40.50.300">
    <property type="entry name" value="P-loop containing nucleotide triphosphate hydrolases"/>
    <property type="match status" value="1"/>
</dbReference>
<feature type="domain" description="Response regulatory" evidence="10">
    <location>
        <begin position="45"/>
        <end position="159"/>
    </location>
</feature>
<accession>A0ABQ5LV70</accession>
<evidence type="ECO:0000256" key="6">
    <source>
        <dbReference type="ARBA" id="ARBA00023163"/>
    </source>
</evidence>
<dbReference type="CDD" id="cd00009">
    <property type="entry name" value="AAA"/>
    <property type="match status" value="1"/>
</dbReference>
<evidence type="ECO:0000256" key="7">
    <source>
        <dbReference type="PROSITE-ProRule" id="PRU00169"/>
    </source>
</evidence>
<evidence type="ECO:0000259" key="9">
    <source>
        <dbReference type="PROSITE" id="PS50045"/>
    </source>
</evidence>
<evidence type="ECO:0000256" key="8">
    <source>
        <dbReference type="SAM" id="MobiDB-lite"/>
    </source>
</evidence>
<sequence>MLCEAPPSRGHRRGAMKRGVAVEERTRRHPDAGSDGRSREQAHISALLVSDSDEQHPLPDTPFTDAGLHLVRARGLAEANTSYGQIRSQLVVLPLTVDGEDSTPFLSRLLAARPAPVVLVIASNDEINVAAEAMRIGAFDCLFRPFSHTRLSKAVEAALQALPAMPEARLPETAWQSTPQSPERRVLPYPAPPAMPGASASLLTVASEMLAVLERADTLARSDVPVFITGEVGSGKSLIARKLHDDSSRRDAPFITVDCAILTPENIGEQCDLLCPTATGGTLFLDEICALDPAVQPQVLHRITAVTERGAIATRPRVISSTSHDPRAAMRAGLLMSDLFYRLHVAPLAIPPLRDRPDDIALIARNKLSEFSLAEGSRVRAISDPAIELLRAYDWPGNVRELLNVIWSAVAMNEGPQILPEHLPREIVSPAERSGQAATGLGPLIGHTLAEIEKAAIEETIRAQGGSIPLAARVLDVAPSTIYRKRESWARRAKSERR</sequence>
<keyword evidence="2" id="KW-0067">ATP-binding</keyword>
<keyword evidence="3" id="KW-0902">Two-component regulatory system</keyword>
<comment type="caution">
    <text evidence="11">The sequence shown here is derived from an EMBL/GenBank/DDBJ whole genome shotgun (WGS) entry which is preliminary data.</text>
</comment>
<keyword evidence="5" id="KW-0238">DNA-binding</keyword>
<proteinExistence type="predicted"/>
<dbReference type="InterPro" id="IPR001789">
    <property type="entry name" value="Sig_transdc_resp-reg_receiver"/>
</dbReference>
<dbReference type="Gene3D" id="1.10.10.60">
    <property type="entry name" value="Homeodomain-like"/>
    <property type="match status" value="1"/>
</dbReference>
<dbReference type="InterPro" id="IPR027417">
    <property type="entry name" value="P-loop_NTPase"/>
</dbReference>
<evidence type="ECO:0000256" key="1">
    <source>
        <dbReference type="ARBA" id="ARBA00022741"/>
    </source>
</evidence>
<protein>
    <submittedName>
        <fullName evidence="11">Sigma-54-dependent Fis family transcriptional regulator</fullName>
    </submittedName>
</protein>
<evidence type="ECO:0000256" key="4">
    <source>
        <dbReference type="ARBA" id="ARBA00023015"/>
    </source>
</evidence>
<dbReference type="PANTHER" id="PTHR32071">
    <property type="entry name" value="TRANSCRIPTIONAL REGULATORY PROTEIN"/>
    <property type="match status" value="1"/>
</dbReference>
<dbReference type="EMBL" id="BROH01000005">
    <property type="protein sequence ID" value="GKY88181.1"/>
    <property type="molecule type" value="Genomic_DNA"/>
</dbReference>
<dbReference type="Proteomes" id="UP001144205">
    <property type="component" value="Unassembled WGS sequence"/>
</dbReference>
<dbReference type="Pfam" id="PF02954">
    <property type="entry name" value="HTH_8"/>
    <property type="match status" value="1"/>
</dbReference>
<dbReference type="PROSITE" id="PS50045">
    <property type="entry name" value="SIGMA54_INTERACT_4"/>
    <property type="match status" value="1"/>
</dbReference>
<dbReference type="InterPro" id="IPR009057">
    <property type="entry name" value="Homeodomain-like_sf"/>
</dbReference>
<evidence type="ECO:0000259" key="10">
    <source>
        <dbReference type="PROSITE" id="PS50110"/>
    </source>
</evidence>
<evidence type="ECO:0000313" key="11">
    <source>
        <dbReference type="EMBL" id="GKY88181.1"/>
    </source>
</evidence>
<dbReference type="InterPro" id="IPR058031">
    <property type="entry name" value="AAA_lid_NorR"/>
</dbReference>
<dbReference type="SUPFAM" id="SSF52540">
    <property type="entry name" value="P-loop containing nucleoside triphosphate hydrolases"/>
    <property type="match status" value="1"/>
</dbReference>
<evidence type="ECO:0000256" key="5">
    <source>
        <dbReference type="ARBA" id="ARBA00023125"/>
    </source>
</evidence>
<evidence type="ECO:0000256" key="3">
    <source>
        <dbReference type="ARBA" id="ARBA00023012"/>
    </source>
</evidence>
<dbReference type="InterPro" id="IPR025944">
    <property type="entry name" value="Sigma_54_int_dom_CS"/>
</dbReference>
<dbReference type="Pfam" id="PF25601">
    <property type="entry name" value="AAA_lid_14"/>
    <property type="match status" value="1"/>
</dbReference>
<dbReference type="InterPro" id="IPR002078">
    <property type="entry name" value="Sigma_54_int"/>
</dbReference>
<dbReference type="PROSITE" id="PS50110">
    <property type="entry name" value="RESPONSE_REGULATORY"/>
    <property type="match status" value="1"/>
</dbReference>
<feature type="domain" description="Sigma-54 factor interaction" evidence="9">
    <location>
        <begin position="202"/>
        <end position="411"/>
    </location>
</feature>
<keyword evidence="6" id="KW-0804">Transcription</keyword>
<dbReference type="PROSITE" id="PS00688">
    <property type="entry name" value="SIGMA54_INTERACT_3"/>
    <property type="match status" value="1"/>
</dbReference>
<feature type="compositionally biased region" description="Basic and acidic residues" evidence="8">
    <location>
        <begin position="20"/>
        <end position="40"/>
    </location>
</feature>
<dbReference type="SUPFAM" id="SSF46689">
    <property type="entry name" value="Homeodomain-like"/>
    <property type="match status" value="1"/>
</dbReference>
<name>A0ABQ5LV70_9RHOB</name>
<comment type="caution">
    <text evidence="7">Lacks conserved residue(s) required for the propagation of feature annotation.</text>
</comment>
<keyword evidence="4" id="KW-0805">Transcription regulation</keyword>
<dbReference type="Gene3D" id="1.10.8.60">
    <property type="match status" value="1"/>
</dbReference>
<keyword evidence="12" id="KW-1185">Reference proteome</keyword>